<evidence type="ECO:0000313" key="2">
    <source>
        <dbReference type="EMBL" id="GBL86512.1"/>
    </source>
</evidence>
<proteinExistence type="predicted"/>
<sequence>MRECIDTWKEAGSLAYAKTTKDSTSARPLRKKVSNQSGYLTFSSSSLQFSTDFSTDNRSTPQNFDRSTPKPVSCQCEKPMIIGEMWSGRLDIQTCWTSNRSIWTSRS</sequence>
<protein>
    <submittedName>
        <fullName evidence="2">Uncharacterized protein</fullName>
    </submittedName>
</protein>
<dbReference type="EMBL" id="BGPR01000049">
    <property type="protein sequence ID" value="GBL86512.1"/>
    <property type="molecule type" value="Genomic_DNA"/>
</dbReference>
<accession>A0A4Y2B2G0</accession>
<comment type="caution">
    <text evidence="2">The sequence shown here is derived from an EMBL/GenBank/DDBJ whole genome shotgun (WGS) entry which is preliminary data.</text>
</comment>
<reference evidence="2 3" key="1">
    <citation type="journal article" date="2019" name="Sci. Rep.">
        <title>Orb-weaving spider Araneus ventricosus genome elucidates the spidroin gene catalogue.</title>
        <authorList>
            <person name="Kono N."/>
            <person name="Nakamura H."/>
            <person name="Ohtoshi R."/>
            <person name="Moran D.A.P."/>
            <person name="Shinohara A."/>
            <person name="Yoshida Y."/>
            <person name="Fujiwara M."/>
            <person name="Mori M."/>
            <person name="Tomita M."/>
            <person name="Arakawa K."/>
        </authorList>
    </citation>
    <scope>NUCLEOTIDE SEQUENCE [LARGE SCALE GENOMIC DNA]</scope>
</reference>
<feature type="compositionally biased region" description="Polar residues" evidence="1">
    <location>
        <begin position="57"/>
        <end position="66"/>
    </location>
</feature>
<name>A0A4Y2B2G0_ARAVE</name>
<dbReference type="AlphaFoldDB" id="A0A4Y2B2G0"/>
<evidence type="ECO:0000313" key="3">
    <source>
        <dbReference type="Proteomes" id="UP000499080"/>
    </source>
</evidence>
<feature type="region of interest" description="Disordered" evidence="1">
    <location>
        <begin position="49"/>
        <end position="72"/>
    </location>
</feature>
<evidence type="ECO:0000256" key="1">
    <source>
        <dbReference type="SAM" id="MobiDB-lite"/>
    </source>
</evidence>
<organism evidence="2 3">
    <name type="scientific">Araneus ventricosus</name>
    <name type="common">Orbweaver spider</name>
    <name type="synonym">Epeira ventricosa</name>
    <dbReference type="NCBI Taxonomy" id="182803"/>
    <lineage>
        <taxon>Eukaryota</taxon>
        <taxon>Metazoa</taxon>
        <taxon>Ecdysozoa</taxon>
        <taxon>Arthropoda</taxon>
        <taxon>Chelicerata</taxon>
        <taxon>Arachnida</taxon>
        <taxon>Araneae</taxon>
        <taxon>Araneomorphae</taxon>
        <taxon>Entelegynae</taxon>
        <taxon>Araneoidea</taxon>
        <taxon>Araneidae</taxon>
        <taxon>Araneus</taxon>
    </lineage>
</organism>
<keyword evidence="3" id="KW-1185">Reference proteome</keyword>
<dbReference type="Proteomes" id="UP000499080">
    <property type="component" value="Unassembled WGS sequence"/>
</dbReference>
<gene>
    <name evidence="2" type="ORF">AVEN_194777_1</name>
</gene>